<keyword evidence="7" id="KW-1133">Transmembrane helix</keyword>
<dbReference type="Pfam" id="PF00082">
    <property type="entry name" value="Peptidase_S8"/>
    <property type="match status" value="1"/>
</dbReference>
<evidence type="ECO:0000313" key="10">
    <source>
        <dbReference type="EMBL" id="SFQ71576.1"/>
    </source>
</evidence>
<dbReference type="PANTHER" id="PTHR43806">
    <property type="entry name" value="PEPTIDASE S8"/>
    <property type="match status" value="1"/>
</dbReference>
<evidence type="ECO:0000256" key="3">
    <source>
        <dbReference type="ARBA" id="ARBA00022801"/>
    </source>
</evidence>
<dbReference type="SUPFAM" id="SSF52743">
    <property type="entry name" value="Subtilisin-like"/>
    <property type="match status" value="1"/>
</dbReference>
<dbReference type="GO" id="GO:0005615">
    <property type="term" value="C:extracellular space"/>
    <property type="evidence" value="ECO:0007669"/>
    <property type="project" value="TreeGrafter"/>
</dbReference>
<feature type="transmembrane region" description="Helical" evidence="7">
    <location>
        <begin position="27"/>
        <end position="47"/>
    </location>
</feature>
<accession>A0A1I6ASG6</accession>
<dbReference type="InterPro" id="IPR022398">
    <property type="entry name" value="Peptidase_S8_His-AS"/>
</dbReference>
<evidence type="ECO:0000256" key="4">
    <source>
        <dbReference type="ARBA" id="ARBA00022825"/>
    </source>
</evidence>
<evidence type="ECO:0000259" key="9">
    <source>
        <dbReference type="Pfam" id="PF05922"/>
    </source>
</evidence>
<keyword evidence="4 5" id="KW-0720">Serine protease</keyword>
<protein>
    <submittedName>
        <fullName evidence="10">Peptidase inhibitor I9</fullName>
    </submittedName>
</protein>
<dbReference type="InterPro" id="IPR000209">
    <property type="entry name" value="Peptidase_S8/S53_dom"/>
</dbReference>
<dbReference type="InterPro" id="IPR023828">
    <property type="entry name" value="Peptidase_S8_Ser-AS"/>
</dbReference>
<dbReference type="Proteomes" id="UP000198727">
    <property type="component" value="Unassembled WGS sequence"/>
</dbReference>
<dbReference type="InterPro" id="IPR037045">
    <property type="entry name" value="S8pro/Inhibitor_I9_sf"/>
</dbReference>
<gene>
    <name evidence="10" type="ORF">SAMN05421810_11466</name>
</gene>
<dbReference type="PANTHER" id="PTHR43806:SF11">
    <property type="entry name" value="CEREVISIN-RELATED"/>
    <property type="match status" value="1"/>
</dbReference>
<evidence type="ECO:0000259" key="8">
    <source>
        <dbReference type="Pfam" id="PF00082"/>
    </source>
</evidence>
<name>A0A1I6ASG6_9PSEU</name>
<dbReference type="EMBL" id="FOWW01000014">
    <property type="protein sequence ID" value="SFQ71576.1"/>
    <property type="molecule type" value="Genomic_DNA"/>
</dbReference>
<reference evidence="11" key="1">
    <citation type="submission" date="2016-10" db="EMBL/GenBank/DDBJ databases">
        <authorList>
            <person name="Varghese N."/>
            <person name="Submissions S."/>
        </authorList>
    </citation>
    <scope>NUCLEOTIDE SEQUENCE [LARGE SCALE GENOMIC DNA]</scope>
    <source>
        <strain evidence="11">CGMCC 4.5579</strain>
    </source>
</reference>
<dbReference type="PRINTS" id="PR00723">
    <property type="entry name" value="SUBTILISIN"/>
</dbReference>
<dbReference type="PROSITE" id="PS00136">
    <property type="entry name" value="SUBTILASE_ASP"/>
    <property type="match status" value="1"/>
</dbReference>
<dbReference type="AlphaFoldDB" id="A0A1I6ASG6"/>
<keyword evidence="3 5" id="KW-0378">Hydrolase</keyword>
<proteinExistence type="inferred from homology"/>
<feature type="active site" description="Charge relay system" evidence="5">
    <location>
        <position position="213"/>
    </location>
</feature>
<comment type="similarity">
    <text evidence="1 5 6">Belongs to the peptidase S8 family.</text>
</comment>
<dbReference type="PROSITE" id="PS51892">
    <property type="entry name" value="SUBTILASE"/>
    <property type="match status" value="1"/>
</dbReference>
<feature type="active site" description="Charge relay system" evidence="5">
    <location>
        <position position="371"/>
    </location>
</feature>
<evidence type="ECO:0000256" key="1">
    <source>
        <dbReference type="ARBA" id="ARBA00011073"/>
    </source>
</evidence>
<dbReference type="InterPro" id="IPR023827">
    <property type="entry name" value="Peptidase_S8_Asp-AS"/>
</dbReference>
<feature type="domain" description="Inhibitor I9" evidence="9">
    <location>
        <begin position="70"/>
        <end position="135"/>
    </location>
</feature>
<dbReference type="InterPro" id="IPR015500">
    <property type="entry name" value="Peptidase_S8_subtilisin-rel"/>
</dbReference>
<dbReference type="InterPro" id="IPR036852">
    <property type="entry name" value="Peptidase_S8/S53_dom_sf"/>
</dbReference>
<dbReference type="InterPro" id="IPR006311">
    <property type="entry name" value="TAT_signal"/>
</dbReference>
<dbReference type="GO" id="GO:0006508">
    <property type="term" value="P:proteolysis"/>
    <property type="evidence" value="ECO:0007669"/>
    <property type="project" value="UniProtKB-KW"/>
</dbReference>
<dbReference type="SUPFAM" id="SSF54897">
    <property type="entry name" value="Protease propeptides/inhibitors"/>
    <property type="match status" value="1"/>
</dbReference>
<dbReference type="PROSITE" id="PS51318">
    <property type="entry name" value="TAT"/>
    <property type="match status" value="1"/>
</dbReference>
<dbReference type="Pfam" id="PF05922">
    <property type="entry name" value="Inhibitor_I9"/>
    <property type="match status" value="1"/>
</dbReference>
<dbReference type="InterPro" id="IPR010259">
    <property type="entry name" value="S8pro/Inhibitor_I9"/>
</dbReference>
<dbReference type="Gene3D" id="3.40.50.200">
    <property type="entry name" value="Peptidase S8/S53 domain"/>
    <property type="match status" value="1"/>
</dbReference>
<sequence>MIDSLPRGHSLRANGVLMRAQQRSRRGLVRAGVLAVAGALAGMATGVPSAAADTGRILGAGVAGAIPDRYIVVLRDGDVRTQAVASTAGALAADYGGRVERTYDTVLRGFAVAMPERDARRLAADPRVSAVEVDGRAEAVGTQRNPTWGLDRIDQPRLPLSGDYTYPDSAGRGVTAYILDTGIRTTHREFGGRARSGYDFIDNDTDATDCNGHGTHVAGTVGGTTYGAAKSVRLVGVRVLNCAGTGSWSQIIGGMDWVARHARGPAVANMSLGGPASGSVDTAARNLVAAGVTLAVAAGNSGQDACRTSPARVPQAITVGASDQRDRRSVWRGESVSSNWGRCLDLFAPGTAITSAWHTGDTATLANNGTSMATPHVAGAAALHLAARGGGDPRQVRDALVGNATKGVLTDIRTGSPNALLSVSYLNR</sequence>
<organism evidence="10 11">
    <name type="scientific">Amycolatopsis arida</name>
    <dbReference type="NCBI Taxonomy" id="587909"/>
    <lineage>
        <taxon>Bacteria</taxon>
        <taxon>Bacillati</taxon>
        <taxon>Actinomycetota</taxon>
        <taxon>Actinomycetes</taxon>
        <taxon>Pseudonocardiales</taxon>
        <taxon>Pseudonocardiaceae</taxon>
        <taxon>Amycolatopsis</taxon>
    </lineage>
</organism>
<dbReference type="PROSITE" id="PS00137">
    <property type="entry name" value="SUBTILASE_HIS"/>
    <property type="match status" value="1"/>
</dbReference>
<keyword evidence="7" id="KW-0472">Membrane</keyword>
<dbReference type="CDD" id="cd04077">
    <property type="entry name" value="Peptidases_S8_PCSK9_ProteinaseK_like"/>
    <property type="match status" value="1"/>
</dbReference>
<dbReference type="FunFam" id="3.40.50.200:FF:000014">
    <property type="entry name" value="Proteinase K"/>
    <property type="match status" value="1"/>
</dbReference>
<dbReference type="InterPro" id="IPR050131">
    <property type="entry name" value="Peptidase_S8_subtilisin-like"/>
</dbReference>
<evidence type="ECO:0000256" key="2">
    <source>
        <dbReference type="ARBA" id="ARBA00022670"/>
    </source>
</evidence>
<evidence type="ECO:0000313" key="11">
    <source>
        <dbReference type="Proteomes" id="UP000198727"/>
    </source>
</evidence>
<evidence type="ECO:0000256" key="7">
    <source>
        <dbReference type="SAM" id="Phobius"/>
    </source>
</evidence>
<evidence type="ECO:0000256" key="6">
    <source>
        <dbReference type="RuleBase" id="RU003355"/>
    </source>
</evidence>
<keyword evidence="11" id="KW-1185">Reference proteome</keyword>
<dbReference type="GO" id="GO:0004252">
    <property type="term" value="F:serine-type endopeptidase activity"/>
    <property type="evidence" value="ECO:0007669"/>
    <property type="project" value="UniProtKB-UniRule"/>
</dbReference>
<keyword evidence="7" id="KW-0812">Transmembrane</keyword>
<feature type="active site" description="Charge relay system" evidence="5">
    <location>
        <position position="180"/>
    </location>
</feature>
<dbReference type="STRING" id="587909.SAMN05421810_11466"/>
<dbReference type="PROSITE" id="PS00138">
    <property type="entry name" value="SUBTILASE_SER"/>
    <property type="match status" value="1"/>
</dbReference>
<evidence type="ECO:0000256" key="5">
    <source>
        <dbReference type="PROSITE-ProRule" id="PRU01240"/>
    </source>
</evidence>
<dbReference type="InterPro" id="IPR034193">
    <property type="entry name" value="PCSK9_ProteinaseK-like"/>
</dbReference>
<dbReference type="Gene3D" id="3.30.70.80">
    <property type="entry name" value="Peptidase S8 propeptide/proteinase inhibitor I9"/>
    <property type="match status" value="1"/>
</dbReference>
<feature type="domain" description="Peptidase S8/S53" evidence="8">
    <location>
        <begin position="171"/>
        <end position="407"/>
    </location>
</feature>
<keyword evidence="2 5" id="KW-0645">Protease</keyword>